<evidence type="ECO:0000259" key="3">
    <source>
        <dbReference type="Pfam" id="PF00535"/>
    </source>
</evidence>
<evidence type="ECO:0000313" key="4">
    <source>
        <dbReference type="EMBL" id="HIQ82496.1"/>
    </source>
</evidence>
<accession>A0A9D0ZLL3</accession>
<dbReference type="Pfam" id="PF00535">
    <property type="entry name" value="Glycos_transf_2"/>
    <property type="match status" value="1"/>
</dbReference>
<comment type="caution">
    <text evidence="4">The sequence shown here is derived from an EMBL/GenBank/DDBJ whole genome shotgun (WGS) entry which is preliminary data.</text>
</comment>
<dbReference type="InterPro" id="IPR001173">
    <property type="entry name" value="Glyco_trans_2-like"/>
</dbReference>
<dbReference type="Proteomes" id="UP000824260">
    <property type="component" value="Unassembled WGS sequence"/>
</dbReference>
<protein>
    <submittedName>
        <fullName evidence="4">Glycosyltransferase</fullName>
    </submittedName>
</protein>
<dbReference type="CDD" id="cd00761">
    <property type="entry name" value="Glyco_tranf_GTA_type"/>
    <property type="match status" value="1"/>
</dbReference>
<proteinExistence type="predicted"/>
<keyword evidence="2" id="KW-0808">Transferase</keyword>
<dbReference type="Gene3D" id="3.90.550.10">
    <property type="entry name" value="Spore Coat Polysaccharide Biosynthesis Protein SpsA, Chain A"/>
    <property type="match status" value="1"/>
</dbReference>
<keyword evidence="1" id="KW-0328">Glycosyltransferase</keyword>
<dbReference type="EMBL" id="DVFZ01000051">
    <property type="protein sequence ID" value="HIQ82496.1"/>
    <property type="molecule type" value="Genomic_DNA"/>
</dbReference>
<evidence type="ECO:0000256" key="1">
    <source>
        <dbReference type="ARBA" id="ARBA00022676"/>
    </source>
</evidence>
<reference evidence="4" key="2">
    <citation type="journal article" date="2021" name="PeerJ">
        <title>Extensive microbial diversity within the chicken gut microbiome revealed by metagenomics and culture.</title>
        <authorList>
            <person name="Gilroy R."/>
            <person name="Ravi A."/>
            <person name="Getino M."/>
            <person name="Pursley I."/>
            <person name="Horton D.L."/>
            <person name="Alikhan N.F."/>
            <person name="Baker D."/>
            <person name="Gharbi K."/>
            <person name="Hall N."/>
            <person name="Watson M."/>
            <person name="Adriaenssens E.M."/>
            <person name="Foster-Nyarko E."/>
            <person name="Jarju S."/>
            <person name="Secka A."/>
            <person name="Antonio M."/>
            <person name="Oren A."/>
            <person name="Chaudhuri R.R."/>
            <person name="La Ragione R."/>
            <person name="Hildebrand F."/>
            <person name="Pallen M.J."/>
        </authorList>
    </citation>
    <scope>NUCLEOTIDE SEQUENCE</scope>
    <source>
        <strain evidence="4">ChiSjej6B24-2974</strain>
    </source>
</reference>
<sequence>MSAENTKSRRESPARAGVVSVVVPVYNVEKYLPRCLRSLAEQTAAKHLEIVLVDDGSTDASGRICDEFARAHENTRVLHRQNGGVSRARNAGIEAASGEYVAFVDGDDFLRRDAMETALSHLRAGAQAVFFRMAEVRGDEEAHPASSPETLLLEGPEVHRALLTHRNGILENAPKIYRRDAIGTARFPEDIRIGEDAVFLFRVLRNVRRAVIPGPALYFYRVHSASSMHTLRPKLLDERIRAHEEVERLTCETWPELAAVAQARTLFMRIFILNDLMDCPDMGDAACFRRHLGALRRNLGALMKNRERVWLPPSRKAYALVLCACPGAARLLHRRRVEKRRRKG</sequence>
<evidence type="ECO:0000313" key="5">
    <source>
        <dbReference type="Proteomes" id="UP000824260"/>
    </source>
</evidence>
<dbReference type="InterPro" id="IPR029044">
    <property type="entry name" value="Nucleotide-diphossugar_trans"/>
</dbReference>
<name>A0A9D0ZLL3_9FIRM</name>
<dbReference type="SUPFAM" id="SSF53448">
    <property type="entry name" value="Nucleotide-diphospho-sugar transferases"/>
    <property type="match status" value="1"/>
</dbReference>
<evidence type="ECO:0000256" key="2">
    <source>
        <dbReference type="ARBA" id="ARBA00022679"/>
    </source>
</evidence>
<reference evidence="4" key="1">
    <citation type="submission" date="2020-10" db="EMBL/GenBank/DDBJ databases">
        <authorList>
            <person name="Gilroy R."/>
        </authorList>
    </citation>
    <scope>NUCLEOTIDE SEQUENCE</scope>
    <source>
        <strain evidence="4">ChiSjej6B24-2974</strain>
    </source>
</reference>
<dbReference type="PANTHER" id="PTHR22916">
    <property type="entry name" value="GLYCOSYLTRANSFERASE"/>
    <property type="match status" value="1"/>
</dbReference>
<dbReference type="PANTHER" id="PTHR22916:SF51">
    <property type="entry name" value="GLYCOSYLTRANSFERASE EPSH-RELATED"/>
    <property type="match status" value="1"/>
</dbReference>
<feature type="domain" description="Glycosyltransferase 2-like" evidence="3">
    <location>
        <begin position="20"/>
        <end position="148"/>
    </location>
</feature>
<gene>
    <name evidence="4" type="ORF">IAA52_05280</name>
</gene>
<dbReference type="AlphaFoldDB" id="A0A9D0ZLL3"/>
<dbReference type="GO" id="GO:0016757">
    <property type="term" value="F:glycosyltransferase activity"/>
    <property type="evidence" value="ECO:0007669"/>
    <property type="project" value="UniProtKB-KW"/>
</dbReference>
<organism evidence="4 5">
    <name type="scientific">Candidatus Pullichristensenella stercorigallinarum</name>
    <dbReference type="NCBI Taxonomy" id="2840909"/>
    <lineage>
        <taxon>Bacteria</taxon>
        <taxon>Bacillati</taxon>
        <taxon>Bacillota</taxon>
        <taxon>Clostridia</taxon>
        <taxon>Candidatus Pullichristensenella</taxon>
    </lineage>
</organism>